<evidence type="ECO:0000313" key="1">
    <source>
        <dbReference type="EMBL" id="GJM88292.1"/>
    </source>
</evidence>
<dbReference type="EMBL" id="BQKI01000002">
    <property type="protein sequence ID" value="GJM88292.1"/>
    <property type="molecule type" value="Genomic_DNA"/>
</dbReference>
<organism evidence="1 2">
    <name type="scientific">Eleusine coracana subsp. coracana</name>
    <dbReference type="NCBI Taxonomy" id="191504"/>
    <lineage>
        <taxon>Eukaryota</taxon>
        <taxon>Viridiplantae</taxon>
        <taxon>Streptophyta</taxon>
        <taxon>Embryophyta</taxon>
        <taxon>Tracheophyta</taxon>
        <taxon>Spermatophyta</taxon>
        <taxon>Magnoliopsida</taxon>
        <taxon>Liliopsida</taxon>
        <taxon>Poales</taxon>
        <taxon>Poaceae</taxon>
        <taxon>PACMAD clade</taxon>
        <taxon>Chloridoideae</taxon>
        <taxon>Cynodonteae</taxon>
        <taxon>Eleusininae</taxon>
        <taxon>Eleusine</taxon>
    </lineage>
</organism>
<accession>A0AAV5BQT2</accession>
<gene>
    <name evidence="1" type="primary">ga04337</name>
    <name evidence="1" type="ORF">PR202_ga04337</name>
</gene>
<name>A0AAV5BQT2_ELECO</name>
<keyword evidence="2" id="KW-1185">Reference proteome</keyword>
<sequence length="124" mass="13813">MMLKDDFDITNPTTATIDAGIKRMLIQMRRLSDRIEDRCGVFEHAYASAASYDKPVFDQEPLFDDESLFNVGPELVFDVDPLFDEEHFIFDEEPVFEAAHLDQHALDAGFDGGGGGVGDGKIIL</sequence>
<comment type="caution">
    <text evidence="1">The sequence shown here is derived from an EMBL/GenBank/DDBJ whole genome shotgun (WGS) entry which is preliminary data.</text>
</comment>
<protein>
    <submittedName>
        <fullName evidence="1">Uncharacterized protein</fullName>
    </submittedName>
</protein>
<dbReference type="AlphaFoldDB" id="A0AAV5BQT2"/>
<reference evidence="1" key="2">
    <citation type="submission" date="2021-12" db="EMBL/GenBank/DDBJ databases">
        <title>Resequencing data analysis of finger millet.</title>
        <authorList>
            <person name="Hatakeyama M."/>
            <person name="Aluri S."/>
            <person name="Balachadran M.T."/>
            <person name="Sivarajan S.R."/>
            <person name="Poveda L."/>
            <person name="Shimizu-Inatsugi R."/>
            <person name="Schlapbach R."/>
            <person name="Sreeman S.M."/>
            <person name="Shimizu K.K."/>
        </authorList>
    </citation>
    <scope>NUCLEOTIDE SEQUENCE</scope>
</reference>
<dbReference type="Proteomes" id="UP001054889">
    <property type="component" value="Unassembled WGS sequence"/>
</dbReference>
<reference evidence="1" key="1">
    <citation type="journal article" date="2018" name="DNA Res.">
        <title>Multiple hybrid de novo genome assembly of finger millet, an orphan allotetraploid crop.</title>
        <authorList>
            <person name="Hatakeyama M."/>
            <person name="Aluri S."/>
            <person name="Balachadran M.T."/>
            <person name="Sivarajan S.R."/>
            <person name="Patrignani A."/>
            <person name="Gruter S."/>
            <person name="Poveda L."/>
            <person name="Shimizu-Inatsugi R."/>
            <person name="Baeten J."/>
            <person name="Francoijs K.J."/>
            <person name="Nataraja K.N."/>
            <person name="Reddy Y.A.N."/>
            <person name="Phadnis S."/>
            <person name="Ravikumar R.L."/>
            <person name="Schlapbach R."/>
            <person name="Sreeman S.M."/>
            <person name="Shimizu K.K."/>
        </authorList>
    </citation>
    <scope>NUCLEOTIDE SEQUENCE</scope>
</reference>
<evidence type="ECO:0000313" key="2">
    <source>
        <dbReference type="Proteomes" id="UP001054889"/>
    </source>
</evidence>
<proteinExistence type="predicted"/>